<organism evidence="8 9">
    <name type="scientific">Polaromonas naphthalenivorans (strain CJ2)</name>
    <dbReference type="NCBI Taxonomy" id="365044"/>
    <lineage>
        <taxon>Bacteria</taxon>
        <taxon>Pseudomonadati</taxon>
        <taxon>Pseudomonadota</taxon>
        <taxon>Betaproteobacteria</taxon>
        <taxon>Burkholderiales</taxon>
        <taxon>Comamonadaceae</taxon>
        <taxon>Polaromonas</taxon>
    </lineage>
</organism>
<dbReference type="GO" id="GO:0000725">
    <property type="term" value="P:recombinational repair"/>
    <property type="evidence" value="ECO:0007669"/>
    <property type="project" value="TreeGrafter"/>
</dbReference>
<protein>
    <submittedName>
        <fullName evidence="8">Superfamily I DNA and RNA helicases-like protein</fullName>
    </submittedName>
</protein>
<dbReference type="PANTHER" id="PTHR11070:SF30">
    <property type="entry name" value="F-BOX DNA HELICASE 1"/>
    <property type="match status" value="1"/>
</dbReference>
<evidence type="ECO:0000256" key="5">
    <source>
        <dbReference type="PROSITE-ProRule" id="PRU00560"/>
    </source>
</evidence>
<evidence type="ECO:0000313" key="8">
    <source>
        <dbReference type="EMBL" id="ABM39524.1"/>
    </source>
</evidence>
<keyword evidence="9" id="KW-1185">Reference proteome</keyword>
<evidence type="ECO:0000256" key="6">
    <source>
        <dbReference type="SAM" id="MobiDB-lite"/>
    </source>
</evidence>
<dbReference type="HOGENOM" id="CLU_023291_2_0_4"/>
<dbReference type="GO" id="GO:0005524">
    <property type="term" value="F:ATP binding"/>
    <property type="evidence" value="ECO:0007669"/>
    <property type="project" value="UniProtKB-UniRule"/>
</dbReference>
<sequence length="555" mass="61340">MLITAQQTAISTANLFGVTKVVAYAGTGKTTTLESLAKVQAGQGLSGLSLVFNKSAEQDAKKRFPKEWVTVKTINGLAHGVVSPRYKGKFRGYSLKSIEVIKFMGLAWNWIFAKQVLDTLNFWCASDSHEFPKTAMSFNGPPVGPPDMLDYAAVVAKQLWERMIDLHDEVPISHDGILKLYQLSQPRLSYPYLMLDEAQDTNPVTWDIMRRQSSPLVIVGDPYQSIYQFRGACNAMTDAQAVQTFPLTQSFRFGQYVAEIANALLWGFYAETTPLEGLGPNTRVGPINFLSPHAVISRTNAAIFSQAVIAMQAGQKIGFIGGVQGYNFNKIVDTWYLMDGQTGEIRDPFLKDFHNFEQLAEYAENANDLEVKRTIEAVQTYGASVLQIVPAIHEACVQDLSKAHLTLSTAHKCKGSTLRSVRLADDFPDLLNGQGEMLATEELSRQEVNLYYVVLTRATHELQLNDTMLAFLSSMEMDTDRFRQNAGAAQYAVVPDRPAAPEAAAVPLRRIPKAWLPEGGQMPGAFFDESTCQPTPVVAKPSDMPSRGNQIDLFS</sequence>
<dbReference type="RefSeq" id="WP_011797897.1">
    <property type="nucleotide sequence ID" value="NC_008757.1"/>
</dbReference>
<dbReference type="Proteomes" id="UP000000644">
    <property type="component" value="Plasmid pPNAP01"/>
</dbReference>
<dbReference type="PANTHER" id="PTHR11070">
    <property type="entry name" value="UVRD / RECB / PCRA DNA HELICASE FAMILY MEMBER"/>
    <property type="match status" value="1"/>
</dbReference>
<evidence type="ECO:0000256" key="2">
    <source>
        <dbReference type="ARBA" id="ARBA00022801"/>
    </source>
</evidence>
<dbReference type="EMBL" id="CP000530">
    <property type="protein sequence ID" value="ABM39524.1"/>
    <property type="molecule type" value="Genomic_DNA"/>
</dbReference>
<accession>A1VV46</accession>
<dbReference type="GO" id="GO:0016787">
    <property type="term" value="F:hydrolase activity"/>
    <property type="evidence" value="ECO:0007669"/>
    <property type="project" value="UniProtKB-UniRule"/>
</dbReference>
<evidence type="ECO:0000256" key="3">
    <source>
        <dbReference type="ARBA" id="ARBA00022806"/>
    </source>
</evidence>
<reference evidence="9" key="1">
    <citation type="journal article" date="2009" name="Environ. Microbiol.">
        <title>The genome of Polaromonas naphthalenivorans strain CJ2, isolated from coal tar-contaminated sediment, reveals physiological and metabolic versatility and evolution through extensive horizontal gene transfer.</title>
        <authorList>
            <person name="Yagi J.M."/>
            <person name="Sims D."/>
            <person name="Brettin T."/>
            <person name="Bruce D."/>
            <person name="Madsen E.L."/>
        </authorList>
    </citation>
    <scope>NUCLEOTIDE SEQUENCE [LARGE SCALE GENOMIC DNA]</scope>
    <source>
        <strain evidence="9">CJ2</strain>
        <plasmid evidence="9">Plasmid pPNAP01</plasmid>
    </source>
</reference>
<dbReference type="KEGG" id="pna:Pnap_4241"/>
<geneLocation type="plasmid" evidence="8 9">
    <name>pPNAP01</name>
</geneLocation>
<dbReference type="InterPro" id="IPR000212">
    <property type="entry name" value="DNA_helicase_UvrD/REP"/>
</dbReference>
<dbReference type="PROSITE" id="PS51198">
    <property type="entry name" value="UVRD_HELICASE_ATP_BIND"/>
    <property type="match status" value="1"/>
</dbReference>
<keyword evidence="3 5" id="KW-0347">Helicase</keyword>
<proteinExistence type="predicted"/>
<dbReference type="OrthoDB" id="5318045at2"/>
<keyword evidence="2 5" id="KW-0378">Hydrolase</keyword>
<evidence type="ECO:0000313" key="9">
    <source>
        <dbReference type="Proteomes" id="UP000000644"/>
    </source>
</evidence>
<dbReference type="InterPro" id="IPR027417">
    <property type="entry name" value="P-loop_NTPase"/>
</dbReference>
<dbReference type="AlphaFoldDB" id="A1VV46"/>
<gene>
    <name evidence="8" type="ordered locus">Pnap_4241</name>
</gene>
<dbReference type="Pfam" id="PF00580">
    <property type="entry name" value="UvrD-helicase"/>
    <property type="match status" value="1"/>
</dbReference>
<feature type="domain" description="UvrD-like helicase ATP-binding" evidence="7">
    <location>
        <begin position="2"/>
        <end position="292"/>
    </location>
</feature>
<dbReference type="GO" id="GO:0003677">
    <property type="term" value="F:DNA binding"/>
    <property type="evidence" value="ECO:0007669"/>
    <property type="project" value="InterPro"/>
</dbReference>
<feature type="binding site" evidence="5">
    <location>
        <begin position="23"/>
        <end position="30"/>
    </location>
    <ligand>
        <name>ATP</name>
        <dbReference type="ChEBI" id="CHEBI:30616"/>
    </ligand>
</feature>
<keyword evidence="8" id="KW-0614">Plasmid</keyword>
<evidence type="ECO:0000256" key="1">
    <source>
        <dbReference type="ARBA" id="ARBA00022741"/>
    </source>
</evidence>
<evidence type="ECO:0000259" key="7">
    <source>
        <dbReference type="PROSITE" id="PS51198"/>
    </source>
</evidence>
<name>A1VV46_POLNA</name>
<keyword evidence="4 5" id="KW-0067">ATP-binding</keyword>
<evidence type="ECO:0000256" key="4">
    <source>
        <dbReference type="ARBA" id="ARBA00022840"/>
    </source>
</evidence>
<dbReference type="InterPro" id="IPR014016">
    <property type="entry name" value="UvrD-like_ATP-bd"/>
</dbReference>
<keyword evidence="1 5" id="KW-0547">Nucleotide-binding</keyword>
<feature type="region of interest" description="Disordered" evidence="6">
    <location>
        <begin position="528"/>
        <end position="555"/>
    </location>
</feature>
<dbReference type="Gene3D" id="3.40.50.300">
    <property type="entry name" value="P-loop containing nucleotide triphosphate hydrolases"/>
    <property type="match status" value="2"/>
</dbReference>
<dbReference type="SUPFAM" id="SSF52540">
    <property type="entry name" value="P-loop containing nucleoside triphosphate hydrolases"/>
    <property type="match status" value="1"/>
</dbReference>
<dbReference type="GO" id="GO:0043138">
    <property type="term" value="F:3'-5' DNA helicase activity"/>
    <property type="evidence" value="ECO:0007669"/>
    <property type="project" value="TreeGrafter"/>
</dbReference>